<dbReference type="Pfam" id="PF00072">
    <property type="entry name" value="Response_reg"/>
    <property type="match status" value="1"/>
</dbReference>
<gene>
    <name evidence="4" type="ORF">HELGO_WM29274</name>
</gene>
<evidence type="ECO:0000313" key="4">
    <source>
        <dbReference type="EMBL" id="CAA6799351.1"/>
    </source>
</evidence>
<keyword evidence="1" id="KW-0597">Phosphoprotein</keyword>
<dbReference type="AlphaFoldDB" id="A0A6S6RZV1"/>
<dbReference type="Gene3D" id="2.40.50.1020">
    <property type="entry name" value="LytTr DNA-binding domain"/>
    <property type="match status" value="1"/>
</dbReference>
<evidence type="ECO:0000259" key="3">
    <source>
        <dbReference type="PROSITE" id="PS50930"/>
    </source>
</evidence>
<dbReference type="InterPro" id="IPR011006">
    <property type="entry name" value="CheY-like_superfamily"/>
</dbReference>
<dbReference type="PROSITE" id="PS50110">
    <property type="entry name" value="RESPONSE_REGULATORY"/>
    <property type="match status" value="1"/>
</dbReference>
<dbReference type="GO" id="GO:0000156">
    <property type="term" value="F:phosphorelay response regulator activity"/>
    <property type="evidence" value="ECO:0007669"/>
    <property type="project" value="InterPro"/>
</dbReference>
<reference evidence="4" key="1">
    <citation type="submission" date="2020-01" db="EMBL/GenBank/DDBJ databases">
        <authorList>
            <person name="Meier V. D."/>
            <person name="Meier V D."/>
        </authorList>
    </citation>
    <scope>NUCLEOTIDE SEQUENCE</scope>
    <source>
        <strain evidence="4">HLG_WM_MAG_10</strain>
    </source>
</reference>
<dbReference type="EMBL" id="CACVAQ010000029">
    <property type="protein sequence ID" value="CAA6799351.1"/>
    <property type="molecule type" value="Genomic_DNA"/>
</dbReference>
<dbReference type="GO" id="GO:0003677">
    <property type="term" value="F:DNA binding"/>
    <property type="evidence" value="ECO:0007669"/>
    <property type="project" value="UniProtKB-KW"/>
</dbReference>
<feature type="domain" description="HTH LytTR-type" evidence="3">
    <location>
        <begin position="144"/>
        <end position="248"/>
    </location>
</feature>
<dbReference type="Gene3D" id="3.40.50.2300">
    <property type="match status" value="1"/>
</dbReference>
<dbReference type="SUPFAM" id="SSF52172">
    <property type="entry name" value="CheY-like"/>
    <property type="match status" value="1"/>
</dbReference>
<accession>A0A6S6RZV1</accession>
<evidence type="ECO:0000256" key="1">
    <source>
        <dbReference type="PROSITE-ProRule" id="PRU00169"/>
    </source>
</evidence>
<dbReference type="InterPro" id="IPR007492">
    <property type="entry name" value="LytTR_DNA-bd_dom"/>
</dbReference>
<protein>
    <submittedName>
        <fullName evidence="4">DNA-binding response regulator</fullName>
    </submittedName>
</protein>
<feature type="modified residue" description="4-aspartylphosphate" evidence="1">
    <location>
        <position position="54"/>
    </location>
</feature>
<proteinExistence type="predicted"/>
<dbReference type="InterPro" id="IPR001789">
    <property type="entry name" value="Sig_transdc_resp-reg_receiver"/>
</dbReference>
<feature type="domain" description="Response regulatory" evidence="2">
    <location>
        <begin position="2"/>
        <end position="117"/>
    </location>
</feature>
<dbReference type="SMART" id="SM00850">
    <property type="entry name" value="LytTR"/>
    <property type="match status" value="1"/>
</dbReference>
<dbReference type="Pfam" id="PF04397">
    <property type="entry name" value="LytTR"/>
    <property type="match status" value="1"/>
</dbReference>
<evidence type="ECO:0000259" key="2">
    <source>
        <dbReference type="PROSITE" id="PS50110"/>
    </source>
</evidence>
<dbReference type="PANTHER" id="PTHR37299:SF1">
    <property type="entry name" value="STAGE 0 SPORULATION PROTEIN A HOMOLOG"/>
    <property type="match status" value="1"/>
</dbReference>
<dbReference type="PROSITE" id="PS50930">
    <property type="entry name" value="HTH_LYTTR"/>
    <property type="match status" value="1"/>
</dbReference>
<dbReference type="PANTHER" id="PTHR37299">
    <property type="entry name" value="TRANSCRIPTIONAL REGULATOR-RELATED"/>
    <property type="match status" value="1"/>
</dbReference>
<dbReference type="InterPro" id="IPR046947">
    <property type="entry name" value="LytR-like"/>
</dbReference>
<name>A0A6S6RZV1_9BACT</name>
<sequence length="250" mass="28868">MKAVIIDDESKARRLLATILKDYCPQITQIKEAKNLMDGIQLIRDAAPDIVFLDIEMPDYLGIEIGDFLEPSEMTFQLIFTTAYSEYAIKAFEVNAVDYLLKPMRPKQIKNALSKIAQRANNNNIAQQISTLKESIQDNHFKKIAIPVSTGILFIDIDDIICLEANGMYTQLYTTSNGAQLISKPLKYFVHLLETNEYFYRSHRSFLINIKFVRQYIKKDGHSILLENKIQTPIARDRREVFLDLIRRLS</sequence>
<organism evidence="4">
    <name type="scientific">uncultured Aureispira sp</name>
    <dbReference type="NCBI Taxonomy" id="1331704"/>
    <lineage>
        <taxon>Bacteria</taxon>
        <taxon>Pseudomonadati</taxon>
        <taxon>Bacteroidota</taxon>
        <taxon>Saprospiria</taxon>
        <taxon>Saprospirales</taxon>
        <taxon>Saprospiraceae</taxon>
        <taxon>Aureispira</taxon>
        <taxon>environmental samples</taxon>
    </lineage>
</organism>
<keyword evidence="4" id="KW-0238">DNA-binding</keyword>
<dbReference type="SMART" id="SM00448">
    <property type="entry name" value="REC"/>
    <property type="match status" value="1"/>
</dbReference>